<evidence type="ECO:0000256" key="3">
    <source>
        <dbReference type="ARBA" id="ARBA00012333"/>
    </source>
</evidence>
<dbReference type="NCBIfam" id="NF006829">
    <property type="entry name" value="PRK09352.1"/>
    <property type="match status" value="1"/>
</dbReference>
<feature type="active site" evidence="10">
    <location>
        <position position="112"/>
    </location>
</feature>
<evidence type="ECO:0000259" key="11">
    <source>
        <dbReference type="Pfam" id="PF08541"/>
    </source>
</evidence>
<name>D1ALH6_SEBTE</name>
<dbReference type="HAMAP" id="MF_01815">
    <property type="entry name" value="FabH"/>
    <property type="match status" value="1"/>
</dbReference>
<evidence type="ECO:0000259" key="12">
    <source>
        <dbReference type="Pfam" id="PF08545"/>
    </source>
</evidence>
<evidence type="ECO:0000313" key="14">
    <source>
        <dbReference type="Proteomes" id="UP000000845"/>
    </source>
</evidence>
<evidence type="ECO:0000256" key="9">
    <source>
        <dbReference type="ARBA" id="ARBA00051096"/>
    </source>
</evidence>
<dbReference type="InterPro" id="IPR004655">
    <property type="entry name" value="FabH"/>
</dbReference>
<dbReference type="GO" id="GO:0005737">
    <property type="term" value="C:cytoplasm"/>
    <property type="evidence" value="ECO:0007669"/>
    <property type="project" value="UniProtKB-SubCell"/>
</dbReference>
<evidence type="ECO:0000256" key="8">
    <source>
        <dbReference type="ARBA" id="ARBA00023160"/>
    </source>
</evidence>
<keyword evidence="7 10" id="KW-0443">Lipid metabolism</keyword>
<dbReference type="FunFam" id="3.40.47.10:FF:000004">
    <property type="entry name" value="3-oxoacyl-[acyl-carrier-protein] synthase 3"/>
    <property type="match status" value="1"/>
</dbReference>
<dbReference type="PANTHER" id="PTHR43091:SF1">
    <property type="entry name" value="BETA-KETOACYL-[ACYL-CARRIER-PROTEIN] SYNTHASE III, CHLOROPLASTIC"/>
    <property type="match status" value="1"/>
</dbReference>
<dbReference type="EC" id="2.3.1.180" evidence="3 10"/>
<dbReference type="Pfam" id="PF08541">
    <property type="entry name" value="ACP_syn_III_C"/>
    <property type="match status" value="1"/>
</dbReference>
<reference evidence="13 14" key="2">
    <citation type="journal article" date="2010" name="Stand. Genomic Sci.">
        <title>Complete genome sequence of Sebaldella termitidis type strain (NCTC 11300).</title>
        <authorList>
            <person name="Harmon-Smith M."/>
            <person name="Celia L."/>
            <person name="Chertkov O."/>
            <person name="Lapidus A."/>
            <person name="Copeland A."/>
            <person name="Glavina Del Rio T."/>
            <person name="Nolan M."/>
            <person name="Lucas S."/>
            <person name="Tice H."/>
            <person name="Cheng J.F."/>
            <person name="Han C."/>
            <person name="Detter J.C."/>
            <person name="Bruce D."/>
            <person name="Goodwin L."/>
            <person name="Pitluck S."/>
            <person name="Pati A."/>
            <person name="Liolios K."/>
            <person name="Ivanova N."/>
            <person name="Mavromatis K."/>
            <person name="Mikhailova N."/>
            <person name="Chen A."/>
            <person name="Palaniappan K."/>
            <person name="Land M."/>
            <person name="Hauser L."/>
            <person name="Chang Y.J."/>
            <person name="Jeffries C.D."/>
            <person name="Brettin T."/>
            <person name="Goker M."/>
            <person name="Beck B."/>
            <person name="Bristow J."/>
            <person name="Eisen J.A."/>
            <person name="Markowitz V."/>
            <person name="Hugenholtz P."/>
            <person name="Kyrpides N.C."/>
            <person name="Klenk H.P."/>
            <person name="Chen F."/>
        </authorList>
    </citation>
    <scope>NUCLEOTIDE SEQUENCE [LARGE SCALE GENOMIC DNA]</scope>
    <source>
        <strain evidence="14">ATCC 33386 / NCTC 11300</strain>
    </source>
</reference>
<dbReference type="eggNOG" id="COG0332">
    <property type="taxonomic scope" value="Bacteria"/>
</dbReference>
<evidence type="ECO:0000256" key="5">
    <source>
        <dbReference type="ARBA" id="ARBA00022679"/>
    </source>
</evidence>
<feature type="domain" description="Beta-ketoacyl-[acyl-carrier-protein] synthase III N-terminal" evidence="12">
    <location>
        <begin position="106"/>
        <end position="183"/>
    </location>
</feature>
<dbReference type="PANTHER" id="PTHR43091">
    <property type="entry name" value="3-OXOACYL-[ACYL-CARRIER-PROTEIN] SYNTHASE"/>
    <property type="match status" value="1"/>
</dbReference>
<keyword evidence="5 10" id="KW-0808">Transferase</keyword>
<reference evidence="14" key="1">
    <citation type="submission" date="2009-09" db="EMBL/GenBank/DDBJ databases">
        <title>The complete chromosome of Sebaldella termitidis ATCC 33386.</title>
        <authorList>
            <consortium name="US DOE Joint Genome Institute (JGI-PGF)"/>
            <person name="Lucas S."/>
            <person name="Copeland A."/>
            <person name="Lapidus A."/>
            <person name="Glavina del Rio T."/>
            <person name="Dalin E."/>
            <person name="Tice H."/>
            <person name="Bruce D."/>
            <person name="Goodwin L."/>
            <person name="Pitluck S."/>
            <person name="Kyrpides N."/>
            <person name="Mavromatis K."/>
            <person name="Ivanova N."/>
            <person name="Mikhailova N."/>
            <person name="Sims D."/>
            <person name="Meincke L."/>
            <person name="Brettin T."/>
            <person name="Detter J.C."/>
            <person name="Han C."/>
            <person name="Larimer F."/>
            <person name="Land M."/>
            <person name="Hauser L."/>
            <person name="Markowitz V."/>
            <person name="Cheng J.F."/>
            <person name="Hugenholtz P."/>
            <person name="Woyke T."/>
            <person name="Wu D."/>
            <person name="Eisen J.A."/>
        </authorList>
    </citation>
    <scope>NUCLEOTIDE SEQUENCE [LARGE SCALE GENOMIC DNA]</scope>
    <source>
        <strain evidence="14">ATCC 33386 / NCTC 11300</strain>
    </source>
</reference>
<comment type="catalytic activity">
    <reaction evidence="9">
        <text>malonyl-[ACP] + acetyl-CoA + H(+) = 3-oxobutanoyl-[ACP] + CO2 + CoA</text>
        <dbReference type="Rhea" id="RHEA:12080"/>
        <dbReference type="Rhea" id="RHEA-COMP:9623"/>
        <dbReference type="Rhea" id="RHEA-COMP:9625"/>
        <dbReference type="ChEBI" id="CHEBI:15378"/>
        <dbReference type="ChEBI" id="CHEBI:16526"/>
        <dbReference type="ChEBI" id="CHEBI:57287"/>
        <dbReference type="ChEBI" id="CHEBI:57288"/>
        <dbReference type="ChEBI" id="CHEBI:78449"/>
        <dbReference type="ChEBI" id="CHEBI:78450"/>
        <dbReference type="EC" id="2.3.1.180"/>
    </reaction>
    <physiologicalReaction direction="left-to-right" evidence="9">
        <dbReference type="Rhea" id="RHEA:12081"/>
    </physiologicalReaction>
</comment>
<comment type="pathway">
    <text evidence="1 10">Lipid metabolism; fatty acid biosynthesis.</text>
</comment>
<keyword evidence="6 10" id="KW-0276">Fatty acid metabolism</keyword>
<dbReference type="Gene3D" id="3.40.47.10">
    <property type="match status" value="1"/>
</dbReference>
<keyword evidence="8 10" id="KW-0275">Fatty acid biosynthesis</keyword>
<dbReference type="CDD" id="cd00830">
    <property type="entry name" value="KAS_III"/>
    <property type="match status" value="1"/>
</dbReference>
<dbReference type="InterPro" id="IPR013747">
    <property type="entry name" value="ACP_syn_III_C"/>
</dbReference>
<accession>D1ALH6</accession>
<feature type="region of interest" description="ACP-binding" evidence="10">
    <location>
        <begin position="252"/>
        <end position="256"/>
    </location>
</feature>
<keyword evidence="10" id="KW-0511">Multifunctional enzyme</keyword>
<keyword evidence="14" id="KW-1185">Reference proteome</keyword>
<dbReference type="InterPro" id="IPR013751">
    <property type="entry name" value="ACP_syn_III_N"/>
</dbReference>
<evidence type="ECO:0000256" key="4">
    <source>
        <dbReference type="ARBA" id="ARBA00022516"/>
    </source>
</evidence>
<comment type="subunit">
    <text evidence="10">Homodimer.</text>
</comment>
<keyword evidence="10" id="KW-0963">Cytoplasm</keyword>
<evidence type="ECO:0000256" key="1">
    <source>
        <dbReference type="ARBA" id="ARBA00005194"/>
    </source>
</evidence>
<gene>
    <name evidence="10" type="primary">fabH</name>
    <name evidence="13" type="ordered locus">Sterm_2466</name>
</gene>
<dbReference type="GO" id="GO:0006633">
    <property type="term" value="P:fatty acid biosynthetic process"/>
    <property type="evidence" value="ECO:0007669"/>
    <property type="project" value="UniProtKB-UniRule"/>
</dbReference>
<evidence type="ECO:0000256" key="10">
    <source>
        <dbReference type="HAMAP-Rule" id="MF_01815"/>
    </source>
</evidence>
<feature type="active site" evidence="10">
    <location>
        <position position="281"/>
    </location>
</feature>
<dbReference type="RefSeq" id="WP_012861913.1">
    <property type="nucleotide sequence ID" value="NC_013517.1"/>
</dbReference>
<feature type="active site" evidence="10">
    <location>
        <position position="251"/>
    </location>
</feature>
<dbReference type="KEGG" id="str:Sterm_2466"/>
<keyword evidence="4 10" id="KW-0444">Lipid biosynthesis</keyword>
<dbReference type="STRING" id="526218.Sterm_2466"/>
<organism evidence="13 14">
    <name type="scientific">Sebaldella termitidis (strain ATCC 33386 / NCTC 11300)</name>
    <dbReference type="NCBI Taxonomy" id="526218"/>
    <lineage>
        <taxon>Bacteria</taxon>
        <taxon>Fusobacteriati</taxon>
        <taxon>Fusobacteriota</taxon>
        <taxon>Fusobacteriia</taxon>
        <taxon>Fusobacteriales</taxon>
        <taxon>Leptotrichiaceae</taxon>
        <taxon>Sebaldella</taxon>
    </lineage>
</organism>
<dbReference type="HOGENOM" id="CLU_039592_3_1_0"/>
<proteinExistence type="inferred from homology"/>
<dbReference type="GO" id="GO:0033818">
    <property type="term" value="F:beta-ketoacyl-acyl-carrier-protein synthase III activity"/>
    <property type="evidence" value="ECO:0007669"/>
    <property type="project" value="UniProtKB-UniRule"/>
</dbReference>
<dbReference type="GO" id="GO:0004315">
    <property type="term" value="F:3-oxoacyl-[acyl-carrier-protein] synthase activity"/>
    <property type="evidence" value="ECO:0007669"/>
    <property type="project" value="InterPro"/>
</dbReference>
<dbReference type="InterPro" id="IPR016039">
    <property type="entry name" value="Thiolase-like"/>
</dbReference>
<dbReference type="AlphaFoldDB" id="D1ALH6"/>
<feature type="domain" description="Beta-ketoacyl-[acyl-carrier-protein] synthase III C-terminal" evidence="11">
    <location>
        <begin position="235"/>
        <end position="324"/>
    </location>
</feature>
<dbReference type="Pfam" id="PF08545">
    <property type="entry name" value="ACP_syn_III"/>
    <property type="match status" value="1"/>
</dbReference>
<dbReference type="NCBIfam" id="TIGR00747">
    <property type="entry name" value="fabH"/>
    <property type="match status" value="1"/>
</dbReference>
<evidence type="ECO:0000313" key="13">
    <source>
        <dbReference type="EMBL" id="ACZ09319.1"/>
    </source>
</evidence>
<evidence type="ECO:0000256" key="2">
    <source>
        <dbReference type="ARBA" id="ARBA00008642"/>
    </source>
</evidence>
<comment type="domain">
    <text evidence="10">The last Arg residue of the ACP-binding site is essential for the weak association between ACP/AcpP and FabH.</text>
</comment>
<protein>
    <recommendedName>
        <fullName evidence="3 10">Beta-ketoacyl-[acyl-carrier-protein] synthase III</fullName>
        <shortName evidence="10">Beta-ketoacyl-ACP synthase III</shortName>
        <shortName evidence="10">KAS III</shortName>
        <ecNumber evidence="3 10">2.3.1.180</ecNumber>
    </recommendedName>
    <alternativeName>
        <fullName evidence="10">3-oxoacyl-[acyl-carrier-protein] synthase 3</fullName>
    </alternativeName>
    <alternativeName>
        <fullName evidence="10">3-oxoacyl-[acyl-carrier-protein] synthase III</fullName>
    </alternativeName>
</protein>
<dbReference type="SUPFAM" id="SSF53901">
    <property type="entry name" value="Thiolase-like"/>
    <property type="match status" value="1"/>
</dbReference>
<evidence type="ECO:0000256" key="6">
    <source>
        <dbReference type="ARBA" id="ARBA00022832"/>
    </source>
</evidence>
<comment type="similarity">
    <text evidence="2 10">Belongs to the thiolase-like superfamily. FabH family.</text>
</comment>
<comment type="function">
    <text evidence="10">Catalyzes the condensation reaction of fatty acid synthesis by the addition to an acyl acceptor of two carbons from malonyl-ACP. Catalyzes the first condensation reaction which initiates fatty acid synthesis and may therefore play a role in governing the total rate of fatty acid production. Possesses both acetoacetyl-ACP synthase and acetyl transacylase activities. Its substrate specificity determines the biosynthesis of branched-chain and/or straight-chain of fatty acids.</text>
</comment>
<dbReference type="UniPathway" id="UPA00094"/>
<dbReference type="EMBL" id="CP001739">
    <property type="protein sequence ID" value="ACZ09319.1"/>
    <property type="molecule type" value="Genomic_DNA"/>
</dbReference>
<keyword evidence="10 13" id="KW-0012">Acyltransferase</keyword>
<comment type="subcellular location">
    <subcellularLocation>
        <location evidence="10">Cytoplasm</location>
    </subcellularLocation>
</comment>
<sequence>MKIGILGIGSYLPERILTNKEMESIVDTTDEWITSRTGIRERRIAADDEATSDLSYKAALKAIEDAGIDKDEIELVIVATTTPDYSMPSTAAIVQDKIGIRKAAAFDMEAACTGFVYALTTGYSFIKAGIYKKVLVIGADVFSRILDWEDRGTCILFGDGAGAAVLGEVETGGYLGGDLQADGAGAQELIVPSSGSRKPFREEVLTSRDQFVKMNGREIFKFAVRAFPETTAVSLEKAGLKIEDIDLFIPHQANIRIIESIAKRFKQPMEKFYVNLDKYGNTSAATIPIAIDEARNEGKIKKGDRLLLVGFGGGLTYGSCILEWSK</sequence>
<evidence type="ECO:0000256" key="7">
    <source>
        <dbReference type="ARBA" id="ARBA00023098"/>
    </source>
</evidence>
<dbReference type="Proteomes" id="UP000000845">
    <property type="component" value="Chromosome"/>
</dbReference>